<organism evidence="3 4">
    <name type="scientific">Desulfomonile tiedjei</name>
    <dbReference type="NCBI Taxonomy" id="2358"/>
    <lineage>
        <taxon>Bacteria</taxon>
        <taxon>Pseudomonadati</taxon>
        <taxon>Thermodesulfobacteriota</taxon>
        <taxon>Desulfomonilia</taxon>
        <taxon>Desulfomonilales</taxon>
        <taxon>Desulfomonilaceae</taxon>
        <taxon>Desulfomonile</taxon>
    </lineage>
</organism>
<dbReference type="Gene3D" id="3.40.50.620">
    <property type="entry name" value="HUPs"/>
    <property type="match status" value="1"/>
</dbReference>
<evidence type="ECO:0000313" key="3">
    <source>
        <dbReference type="EMBL" id="MBI5248333.1"/>
    </source>
</evidence>
<dbReference type="InterPro" id="IPR014729">
    <property type="entry name" value="Rossmann-like_a/b/a_fold"/>
</dbReference>
<gene>
    <name evidence="3" type="ORF">HY912_02460</name>
</gene>
<comment type="similarity">
    <text evidence="1">Belongs to the universal stress protein A family.</text>
</comment>
<dbReference type="Proteomes" id="UP000807825">
    <property type="component" value="Unassembled WGS sequence"/>
</dbReference>
<dbReference type="PRINTS" id="PR01438">
    <property type="entry name" value="UNVRSLSTRESS"/>
</dbReference>
<dbReference type="PANTHER" id="PTHR46268">
    <property type="entry name" value="STRESS RESPONSE PROTEIN NHAX"/>
    <property type="match status" value="1"/>
</dbReference>
<feature type="domain" description="UspA" evidence="2">
    <location>
        <begin position="1"/>
        <end position="111"/>
    </location>
</feature>
<dbReference type="AlphaFoldDB" id="A0A9D6UXX0"/>
<protein>
    <submittedName>
        <fullName evidence="3">Universal stress protein</fullName>
    </submittedName>
</protein>
<feature type="non-terminal residue" evidence="3">
    <location>
        <position position="111"/>
    </location>
</feature>
<dbReference type="CDD" id="cd00293">
    <property type="entry name" value="USP-like"/>
    <property type="match status" value="1"/>
</dbReference>
<dbReference type="InterPro" id="IPR006016">
    <property type="entry name" value="UspA"/>
</dbReference>
<reference evidence="3" key="1">
    <citation type="submission" date="2020-07" db="EMBL/GenBank/DDBJ databases">
        <title>Huge and variable diversity of episymbiotic CPR bacteria and DPANN archaea in groundwater ecosystems.</title>
        <authorList>
            <person name="He C.Y."/>
            <person name="Keren R."/>
            <person name="Whittaker M."/>
            <person name="Farag I.F."/>
            <person name="Doudna J."/>
            <person name="Cate J.H.D."/>
            <person name="Banfield J.F."/>
        </authorList>
    </citation>
    <scope>NUCLEOTIDE SEQUENCE</scope>
    <source>
        <strain evidence="3">NC_groundwater_1664_Pr3_B-0.1um_52_9</strain>
    </source>
</reference>
<dbReference type="EMBL" id="JACRDE010000068">
    <property type="protein sequence ID" value="MBI5248333.1"/>
    <property type="molecule type" value="Genomic_DNA"/>
</dbReference>
<name>A0A9D6UXX0_9BACT</name>
<dbReference type="Pfam" id="PF00582">
    <property type="entry name" value="Usp"/>
    <property type="match status" value="1"/>
</dbReference>
<evidence type="ECO:0000256" key="1">
    <source>
        <dbReference type="ARBA" id="ARBA00008791"/>
    </source>
</evidence>
<comment type="caution">
    <text evidence="3">The sequence shown here is derived from an EMBL/GenBank/DDBJ whole genome shotgun (WGS) entry which is preliminary data.</text>
</comment>
<dbReference type="InterPro" id="IPR006015">
    <property type="entry name" value="Universal_stress_UspA"/>
</dbReference>
<evidence type="ECO:0000313" key="4">
    <source>
        <dbReference type="Proteomes" id="UP000807825"/>
    </source>
</evidence>
<dbReference type="SUPFAM" id="SSF52402">
    <property type="entry name" value="Adenine nucleotide alpha hydrolases-like"/>
    <property type="match status" value="1"/>
</dbReference>
<accession>A0A9D6UXX0</accession>
<proteinExistence type="inferred from homology"/>
<sequence>MFSNILVAIDGSESSNHALRQTFPLARAEQSLIRVISVVPPYQGELRLVGVKQHVSDMLIDPYRRALAKAEDAARETGTTIYTMLEEGEPHEKIVEAAEALDCDLIVVGVR</sequence>
<evidence type="ECO:0000259" key="2">
    <source>
        <dbReference type="Pfam" id="PF00582"/>
    </source>
</evidence>
<dbReference type="PANTHER" id="PTHR46268:SF6">
    <property type="entry name" value="UNIVERSAL STRESS PROTEIN UP12"/>
    <property type="match status" value="1"/>
</dbReference>